<dbReference type="InterPro" id="IPR001854">
    <property type="entry name" value="Ribosomal_uL29"/>
</dbReference>
<evidence type="ECO:0000313" key="7">
    <source>
        <dbReference type="Proteomes" id="UP000177092"/>
    </source>
</evidence>
<comment type="caution">
    <text evidence="6">The sequence shown here is derived from an EMBL/GenBank/DDBJ whole genome shotgun (WGS) entry which is preliminary data.</text>
</comment>
<protein>
    <recommendedName>
        <fullName evidence="4 5">Large ribosomal subunit protein uL29</fullName>
    </recommendedName>
</protein>
<dbReference type="EMBL" id="MFJN01000044">
    <property type="protein sequence ID" value="OGG20537.1"/>
    <property type="molecule type" value="Genomic_DNA"/>
</dbReference>
<dbReference type="SUPFAM" id="SSF46561">
    <property type="entry name" value="Ribosomal protein L29 (L29p)"/>
    <property type="match status" value="1"/>
</dbReference>
<dbReference type="GO" id="GO:1990904">
    <property type="term" value="C:ribonucleoprotein complex"/>
    <property type="evidence" value="ECO:0007669"/>
    <property type="project" value="UniProtKB-KW"/>
</dbReference>
<evidence type="ECO:0000256" key="2">
    <source>
        <dbReference type="ARBA" id="ARBA00022980"/>
    </source>
</evidence>
<comment type="similarity">
    <text evidence="1 5">Belongs to the universal ribosomal protein uL29 family.</text>
</comment>
<reference evidence="6 7" key="1">
    <citation type="journal article" date="2016" name="Nat. Commun.">
        <title>Thousands of microbial genomes shed light on interconnected biogeochemical processes in an aquifer system.</title>
        <authorList>
            <person name="Anantharaman K."/>
            <person name="Brown C.T."/>
            <person name="Hug L.A."/>
            <person name="Sharon I."/>
            <person name="Castelle C.J."/>
            <person name="Probst A.J."/>
            <person name="Thomas B.C."/>
            <person name="Singh A."/>
            <person name="Wilkins M.J."/>
            <person name="Karaoz U."/>
            <person name="Brodie E.L."/>
            <person name="Williams K.H."/>
            <person name="Hubbard S.S."/>
            <person name="Banfield J.F."/>
        </authorList>
    </citation>
    <scope>NUCLEOTIDE SEQUENCE [LARGE SCALE GENOMIC DNA]</scope>
</reference>
<dbReference type="Proteomes" id="UP000177092">
    <property type="component" value="Unassembled WGS sequence"/>
</dbReference>
<keyword evidence="2 5" id="KW-0689">Ribosomal protein</keyword>
<organism evidence="6 7">
    <name type="scientific">Candidatus Gottesmanbacteria bacterium RIFCSPHIGHO2_02_FULL_40_13</name>
    <dbReference type="NCBI Taxonomy" id="1798384"/>
    <lineage>
        <taxon>Bacteria</taxon>
        <taxon>Candidatus Gottesmaniibacteriota</taxon>
    </lineage>
</organism>
<dbReference type="GO" id="GO:0005840">
    <property type="term" value="C:ribosome"/>
    <property type="evidence" value="ECO:0007669"/>
    <property type="project" value="UniProtKB-KW"/>
</dbReference>
<dbReference type="HAMAP" id="MF_00374">
    <property type="entry name" value="Ribosomal_uL29"/>
    <property type="match status" value="1"/>
</dbReference>
<evidence type="ECO:0000313" key="6">
    <source>
        <dbReference type="EMBL" id="OGG20537.1"/>
    </source>
</evidence>
<sequence length="68" mass="7939">MKKNELKEYKNKSVKDLSTEADKLHKEIAKIIVEKTTAKDKKTDQIGKRRKALAVVLTFIRQKELEIK</sequence>
<dbReference type="Pfam" id="PF00831">
    <property type="entry name" value="Ribosomal_L29"/>
    <property type="match status" value="1"/>
</dbReference>
<accession>A0A1F6A8C6</accession>
<evidence type="ECO:0000256" key="1">
    <source>
        <dbReference type="ARBA" id="ARBA00009254"/>
    </source>
</evidence>
<dbReference type="Gene3D" id="1.10.287.310">
    <property type="match status" value="1"/>
</dbReference>
<dbReference type="GO" id="GO:0006412">
    <property type="term" value="P:translation"/>
    <property type="evidence" value="ECO:0007669"/>
    <property type="project" value="UniProtKB-UniRule"/>
</dbReference>
<evidence type="ECO:0000256" key="3">
    <source>
        <dbReference type="ARBA" id="ARBA00023274"/>
    </source>
</evidence>
<dbReference type="STRING" id="1798384.A3D03_00765"/>
<keyword evidence="3 5" id="KW-0687">Ribonucleoprotein</keyword>
<proteinExistence type="inferred from homology"/>
<dbReference type="GO" id="GO:0003735">
    <property type="term" value="F:structural constituent of ribosome"/>
    <property type="evidence" value="ECO:0007669"/>
    <property type="project" value="InterPro"/>
</dbReference>
<gene>
    <name evidence="5" type="primary">rpmC</name>
    <name evidence="6" type="ORF">A3D03_00765</name>
</gene>
<evidence type="ECO:0000256" key="4">
    <source>
        <dbReference type="ARBA" id="ARBA00035204"/>
    </source>
</evidence>
<name>A0A1F6A8C6_9BACT</name>
<dbReference type="AlphaFoldDB" id="A0A1F6A8C6"/>
<dbReference type="InterPro" id="IPR036049">
    <property type="entry name" value="Ribosomal_uL29_sf"/>
</dbReference>
<evidence type="ECO:0000256" key="5">
    <source>
        <dbReference type="HAMAP-Rule" id="MF_00374"/>
    </source>
</evidence>
<dbReference type="NCBIfam" id="TIGR00012">
    <property type="entry name" value="L29"/>
    <property type="match status" value="1"/>
</dbReference>